<dbReference type="RefSeq" id="WP_148908657.1">
    <property type="nucleotide sequence ID" value="NZ_VNHX01000010.1"/>
</dbReference>
<dbReference type="InterPro" id="IPR010287">
    <property type="entry name" value="DUF892_YciF-like"/>
</dbReference>
<name>A0A5S5DII4_9SPHI</name>
<evidence type="ECO:0000313" key="2">
    <source>
        <dbReference type="EMBL" id="TYP95741.1"/>
    </source>
</evidence>
<dbReference type="InterPro" id="IPR012347">
    <property type="entry name" value="Ferritin-like"/>
</dbReference>
<keyword evidence="3" id="KW-1185">Reference proteome</keyword>
<dbReference type="AlphaFoldDB" id="A0A5S5DII4"/>
<gene>
    <name evidence="2" type="ORF">BC792_11069</name>
</gene>
<dbReference type="Pfam" id="PF05974">
    <property type="entry name" value="DUF892"/>
    <property type="match status" value="1"/>
</dbReference>
<dbReference type="PANTHER" id="PTHR30565:SF9">
    <property type="entry name" value="PROTEIN YCIF"/>
    <property type="match status" value="1"/>
</dbReference>
<reference evidence="2 3" key="1">
    <citation type="submission" date="2019-07" db="EMBL/GenBank/DDBJ databases">
        <title>Genomic Encyclopedia of Archaeal and Bacterial Type Strains, Phase II (KMG-II): from individual species to whole genera.</title>
        <authorList>
            <person name="Goeker M."/>
        </authorList>
    </citation>
    <scope>NUCLEOTIDE SEQUENCE [LARGE SCALE GENOMIC DNA]</scope>
    <source>
        <strain evidence="2 3">DSM 18850</strain>
    </source>
</reference>
<organism evidence="2 3">
    <name type="scientific">Sphingobacterium allocomposti</name>
    <dbReference type="NCBI Taxonomy" id="415956"/>
    <lineage>
        <taxon>Bacteria</taxon>
        <taxon>Pseudomonadati</taxon>
        <taxon>Bacteroidota</taxon>
        <taxon>Sphingobacteriia</taxon>
        <taxon>Sphingobacteriales</taxon>
        <taxon>Sphingobacteriaceae</taxon>
        <taxon>Sphingobacterium</taxon>
    </lineage>
</organism>
<comment type="caution">
    <text evidence="2">The sequence shown here is derived from an EMBL/GenBank/DDBJ whole genome shotgun (WGS) entry which is preliminary data.</text>
</comment>
<dbReference type="SUPFAM" id="SSF47240">
    <property type="entry name" value="Ferritin-like"/>
    <property type="match status" value="1"/>
</dbReference>
<accession>A0A5S5DII4</accession>
<protein>
    <submittedName>
        <fullName evidence="2">Ferritin-like metal-binding protein YciE</fullName>
    </submittedName>
</protein>
<dbReference type="InterPro" id="IPR009078">
    <property type="entry name" value="Ferritin-like_SF"/>
</dbReference>
<evidence type="ECO:0000313" key="3">
    <source>
        <dbReference type="Proteomes" id="UP000325105"/>
    </source>
</evidence>
<evidence type="ECO:0000256" key="1">
    <source>
        <dbReference type="SAM" id="MobiDB-lite"/>
    </source>
</evidence>
<dbReference type="PANTHER" id="PTHR30565">
    <property type="entry name" value="PROTEIN YCIF"/>
    <property type="match status" value="1"/>
</dbReference>
<dbReference type="EMBL" id="VNHX01000010">
    <property type="protein sequence ID" value="TYP95741.1"/>
    <property type="molecule type" value="Genomic_DNA"/>
</dbReference>
<dbReference type="Gene3D" id="1.20.1260.10">
    <property type="match status" value="1"/>
</dbReference>
<dbReference type="Proteomes" id="UP000325105">
    <property type="component" value="Unassembled WGS sequence"/>
</dbReference>
<proteinExistence type="predicted"/>
<sequence length="185" mass="21181">MNNTHKDKKTSVKDRSQENVSGLSEMDDSVEVYMQLLQETSSTERSLMSVLPGLTEGCTSVDFRELLYRFKDQIAGQADRLEEMLDDLGDHDSGIACLSFELLTAQIIDILDDHRGGRVEDAQLLTWLRRAIHFQIASYRSLLLNAEKLTSEKYRRFLQLTLSEKQEFDTELELIETQNADSKIS</sequence>
<feature type="region of interest" description="Disordered" evidence="1">
    <location>
        <begin position="1"/>
        <end position="24"/>
    </location>
</feature>
<dbReference type="InterPro" id="IPR047114">
    <property type="entry name" value="YciF"/>
</dbReference>